<feature type="chain" id="PRO_5016317595" evidence="1">
    <location>
        <begin position="30"/>
        <end position="241"/>
    </location>
</feature>
<dbReference type="RefSeq" id="WP_062559459.1">
    <property type="nucleotide sequence ID" value="NZ_CP013341.1"/>
</dbReference>
<keyword evidence="1" id="KW-0732">Signal</keyword>
<dbReference type="AlphaFoldDB" id="A0A1H2GA33"/>
<evidence type="ECO:0000313" key="3">
    <source>
        <dbReference type="EMBL" id="SDU16379.1"/>
    </source>
</evidence>
<dbReference type="EMBL" id="FNLN01000029">
    <property type="protein sequence ID" value="SDU16379.1"/>
    <property type="molecule type" value="Genomic_DNA"/>
</dbReference>
<dbReference type="Pfam" id="PF07484">
    <property type="entry name" value="Collar"/>
    <property type="match status" value="1"/>
</dbReference>
<sequence length="241" mass="25022">MKLSKKMQGFFSLTAAMMFMTTAPYNVNAGMEPFVGEISYVAFNFAPQGWYQCDGQTLPINQYQALFSLLGTNYGGNGTTTFALPDMRGRVPVHQGQHPGGSMFTLGQSSGAENMALTVNNMPAHNHPATATSASTSALAPGGTATSTLKAVNSDADIKTAAGNSLANAKGLNSAYSASAPNVSMSPASIETTLDGLNIVTTTSTNVDVGVAGGSQPFSIMQPYTVVNCIIAWNGVYPSRP</sequence>
<dbReference type="InterPro" id="IPR037053">
    <property type="entry name" value="Phage_tail_collar_dom_sf"/>
</dbReference>
<accession>A0A1H2GA33</accession>
<dbReference type="Gene3D" id="3.90.1340.10">
    <property type="entry name" value="Phage tail collar domain"/>
    <property type="match status" value="1"/>
</dbReference>
<dbReference type="SUPFAM" id="SSF88874">
    <property type="entry name" value="Receptor-binding domain of short tail fibre protein gp12"/>
    <property type="match status" value="1"/>
</dbReference>
<evidence type="ECO:0000256" key="1">
    <source>
        <dbReference type="SAM" id="SignalP"/>
    </source>
</evidence>
<dbReference type="InterPro" id="IPR011083">
    <property type="entry name" value="Phage_tail_collar_dom"/>
</dbReference>
<keyword evidence="4" id="KW-1185">Reference proteome</keyword>
<feature type="signal peptide" evidence="1">
    <location>
        <begin position="1"/>
        <end position="29"/>
    </location>
</feature>
<evidence type="ECO:0000313" key="4">
    <source>
        <dbReference type="Proteomes" id="UP000182882"/>
    </source>
</evidence>
<feature type="domain" description="Phage tail collar" evidence="2">
    <location>
        <begin position="36"/>
        <end position="92"/>
    </location>
</feature>
<dbReference type="KEGG" id="nur:ATY38_11695"/>
<evidence type="ECO:0000259" key="2">
    <source>
        <dbReference type="Pfam" id="PF07484"/>
    </source>
</evidence>
<dbReference type="Proteomes" id="UP000182882">
    <property type="component" value="Unassembled WGS sequence"/>
</dbReference>
<organism evidence="3 4">
    <name type="scientific">Nitrosomonas ureae</name>
    <dbReference type="NCBI Taxonomy" id="44577"/>
    <lineage>
        <taxon>Bacteria</taxon>
        <taxon>Pseudomonadati</taxon>
        <taxon>Pseudomonadota</taxon>
        <taxon>Betaproteobacteria</taxon>
        <taxon>Nitrosomonadales</taxon>
        <taxon>Nitrosomonadaceae</taxon>
        <taxon>Nitrosomonas</taxon>
    </lineage>
</organism>
<proteinExistence type="predicted"/>
<reference evidence="4" key="1">
    <citation type="submission" date="2016-10" db="EMBL/GenBank/DDBJ databases">
        <authorList>
            <person name="Varghese N."/>
            <person name="Submissions S."/>
        </authorList>
    </citation>
    <scope>NUCLEOTIDE SEQUENCE [LARGE SCALE GENOMIC DNA]</scope>
    <source>
        <strain evidence="4">Nm10</strain>
    </source>
</reference>
<protein>
    <submittedName>
        <fullName evidence="3">Microcystin-dependent protein</fullName>
    </submittedName>
</protein>
<name>A0A1H2GA33_9PROT</name>
<gene>
    <name evidence="3" type="ORF">SAMN05216406_12931</name>
</gene>